<proteinExistence type="predicted"/>
<dbReference type="AlphaFoldDB" id="A0A7Z7KH24"/>
<reference evidence="1 2" key="1">
    <citation type="submission" date="2018-06" db="EMBL/GenBank/DDBJ databases">
        <authorList>
            <consortium name="Pathogen Informatics"/>
            <person name="Doyle S."/>
        </authorList>
    </citation>
    <scope>NUCLEOTIDE SEQUENCE [LARGE SCALE GENOMIC DNA]</scope>
    <source>
        <strain evidence="1 2">NCTC2665</strain>
    </source>
</reference>
<protein>
    <submittedName>
        <fullName evidence="1">Uncharacterized protein</fullName>
    </submittedName>
</protein>
<name>A0A7Z7KH24_MICLC</name>
<dbReference type="Proteomes" id="UP000248985">
    <property type="component" value="Chromosome 1"/>
</dbReference>
<gene>
    <name evidence="1" type="ORF">NCTC2665_00723</name>
</gene>
<evidence type="ECO:0000313" key="1">
    <source>
        <dbReference type="EMBL" id="SQG47952.1"/>
    </source>
</evidence>
<organism evidence="1 2">
    <name type="scientific">Micrococcus luteus (strain ATCC 4698 / DSM 20030 / JCM 1464 / CCM 169 / CCUG 5858 / IAM 1056 / NBRC 3333 / NCIMB 9278 / NCTC 2665 / VKM Ac-2230)</name>
    <name type="common">Micrococcus lysodeikticus</name>
    <dbReference type="NCBI Taxonomy" id="465515"/>
    <lineage>
        <taxon>Bacteria</taxon>
        <taxon>Bacillati</taxon>
        <taxon>Actinomycetota</taxon>
        <taxon>Actinomycetes</taxon>
        <taxon>Micrococcales</taxon>
        <taxon>Micrococcaceae</taxon>
        <taxon>Micrococcus</taxon>
    </lineage>
</organism>
<sequence length="38" mass="4075">MTIRPHSDPVTPDATWRDVPVLGFTVAAGIAVESRIVV</sequence>
<accession>A0A7Z7KH24</accession>
<evidence type="ECO:0000313" key="2">
    <source>
        <dbReference type="Proteomes" id="UP000248985"/>
    </source>
</evidence>
<dbReference type="EMBL" id="LS483396">
    <property type="protein sequence ID" value="SQG47952.1"/>
    <property type="molecule type" value="Genomic_DNA"/>
</dbReference>